<reference evidence="1 2" key="1">
    <citation type="submission" date="2017-09" db="EMBL/GenBank/DDBJ databases">
        <title>Comparative genomics of rhizobia isolated from Phaseolus vulgaris in China.</title>
        <authorList>
            <person name="Tong W."/>
        </authorList>
    </citation>
    <scope>NUCLEOTIDE SEQUENCE [LARGE SCALE GENOMIC DNA]</scope>
    <source>
        <strain evidence="1 2">PCH1</strain>
    </source>
</reference>
<proteinExistence type="predicted"/>
<organism evidence="1 2">
    <name type="scientific">Rhizobium fredii</name>
    <name type="common">Sinorhizobium fredii</name>
    <dbReference type="NCBI Taxonomy" id="380"/>
    <lineage>
        <taxon>Bacteria</taxon>
        <taxon>Pseudomonadati</taxon>
        <taxon>Pseudomonadota</taxon>
        <taxon>Alphaproteobacteria</taxon>
        <taxon>Hyphomicrobiales</taxon>
        <taxon>Rhizobiaceae</taxon>
        <taxon>Sinorhizobium/Ensifer group</taxon>
        <taxon>Sinorhizobium</taxon>
    </lineage>
</organism>
<accession>A0A2A6LMX2</accession>
<protein>
    <submittedName>
        <fullName evidence="1">Uncharacterized protein</fullName>
    </submittedName>
</protein>
<gene>
    <name evidence="1" type="ORF">CO661_34060</name>
</gene>
<dbReference type="AlphaFoldDB" id="A0A2A6LMX2"/>
<comment type="caution">
    <text evidence="1">The sequence shown here is derived from an EMBL/GenBank/DDBJ whole genome shotgun (WGS) entry which is preliminary data.</text>
</comment>
<evidence type="ECO:0000313" key="2">
    <source>
        <dbReference type="Proteomes" id="UP000220353"/>
    </source>
</evidence>
<dbReference type="EMBL" id="NWTC01000099">
    <property type="protein sequence ID" value="PDT42611.1"/>
    <property type="molecule type" value="Genomic_DNA"/>
</dbReference>
<name>A0A2A6LMX2_RHIFR</name>
<sequence>MQWYYPLSMAYREASALLSGSRGSSAVSYLRSDDATPMGSRNGHAVLAIWNRPMRLDCAFR</sequence>
<evidence type="ECO:0000313" key="1">
    <source>
        <dbReference type="EMBL" id="PDT42611.1"/>
    </source>
</evidence>
<dbReference type="Proteomes" id="UP000220353">
    <property type="component" value="Unassembled WGS sequence"/>
</dbReference>